<gene>
    <name evidence="9" type="ORF">ZEAMMB73_Zm00001d032610</name>
</gene>
<evidence type="ECO:0000256" key="8">
    <source>
        <dbReference type="RuleBase" id="RU000477"/>
    </source>
</evidence>
<name>A0A1D6KSA3_MAIZE</name>
<comment type="subcellular location">
    <subcellularLocation>
        <location evidence="1">Vacuole membrane</location>
        <topology evidence="1">Multi-pass membrane protein</topology>
    </subcellularLocation>
</comment>
<keyword evidence="3 8" id="KW-0812">Transmembrane</keyword>
<protein>
    <submittedName>
        <fullName evidence="9">Tonoplast intrinsic protein3</fullName>
    </submittedName>
</protein>
<dbReference type="PANTHER" id="PTHR45665">
    <property type="entry name" value="AQUAPORIN-8"/>
    <property type="match status" value="1"/>
</dbReference>
<evidence type="ECO:0000256" key="6">
    <source>
        <dbReference type="ARBA" id="ARBA00023136"/>
    </source>
</evidence>
<comment type="similarity">
    <text evidence="7">Belongs to the MIP/aquaporin (TC 1.A.8) family. TIP (TC 1.A.8.10) subfamily.</text>
</comment>
<dbReference type="InterPro" id="IPR000425">
    <property type="entry name" value="MIP"/>
</dbReference>
<organism evidence="9">
    <name type="scientific">Zea mays</name>
    <name type="common">Maize</name>
    <dbReference type="NCBI Taxonomy" id="4577"/>
    <lineage>
        <taxon>Eukaryota</taxon>
        <taxon>Viridiplantae</taxon>
        <taxon>Streptophyta</taxon>
        <taxon>Embryophyta</taxon>
        <taxon>Tracheophyta</taxon>
        <taxon>Spermatophyta</taxon>
        <taxon>Magnoliopsida</taxon>
        <taxon>Liliopsida</taxon>
        <taxon>Poales</taxon>
        <taxon>Poaceae</taxon>
        <taxon>PACMAD clade</taxon>
        <taxon>Panicoideae</taxon>
        <taxon>Andropogonodae</taxon>
        <taxon>Andropogoneae</taxon>
        <taxon>Tripsacinae</taxon>
        <taxon>Zea</taxon>
    </lineage>
</organism>
<keyword evidence="5" id="KW-1133">Transmembrane helix</keyword>
<keyword evidence="6" id="KW-0472">Membrane</keyword>
<dbReference type="InterPro" id="IPR023271">
    <property type="entry name" value="Aquaporin-like"/>
</dbReference>
<dbReference type="AlphaFoldDB" id="A0A1D6KSA3"/>
<evidence type="ECO:0000256" key="7">
    <source>
        <dbReference type="ARBA" id="ARBA00038477"/>
    </source>
</evidence>
<dbReference type="GO" id="GO:0005774">
    <property type="term" value="C:vacuolar membrane"/>
    <property type="evidence" value="ECO:0007669"/>
    <property type="project" value="UniProtKB-SubCell"/>
</dbReference>
<dbReference type="ExpressionAtlas" id="A0A1D6KSA3">
    <property type="expression patterns" value="baseline and differential"/>
</dbReference>
<evidence type="ECO:0000256" key="2">
    <source>
        <dbReference type="ARBA" id="ARBA00022554"/>
    </source>
</evidence>
<dbReference type="Gene3D" id="1.20.1080.10">
    <property type="entry name" value="Glycerol uptake facilitator protein"/>
    <property type="match status" value="1"/>
</dbReference>
<evidence type="ECO:0000256" key="5">
    <source>
        <dbReference type="ARBA" id="ARBA00022989"/>
    </source>
</evidence>
<keyword evidence="8" id="KW-0813">Transport</keyword>
<reference evidence="9" key="1">
    <citation type="submission" date="2015-12" db="EMBL/GenBank/DDBJ databases">
        <title>Update maize B73 reference genome by single molecule sequencing technologies.</title>
        <authorList>
            <consortium name="Maize Genome Sequencing Project"/>
            <person name="Ware D."/>
        </authorList>
    </citation>
    <scope>NUCLEOTIDE SEQUENCE [LARGE SCALE GENOMIC DNA]</scope>
    <source>
        <tissue evidence="9">Seedling</tissue>
    </source>
</reference>
<proteinExistence type="inferred from homology"/>
<dbReference type="EMBL" id="CM007647">
    <property type="protein sequence ID" value="ONM05552.1"/>
    <property type="molecule type" value="Genomic_DNA"/>
</dbReference>
<keyword evidence="4" id="KW-0677">Repeat</keyword>
<keyword evidence="2" id="KW-0926">Vacuole</keyword>
<evidence type="ECO:0000256" key="1">
    <source>
        <dbReference type="ARBA" id="ARBA00004128"/>
    </source>
</evidence>
<dbReference type="PANTHER" id="PTHR45665:SF23">
    <property type="entry name" value="AQUAPORIN TIP3-2-RELATED"/>
    <property type="match status" value="1"/>
</dbReference>
<dbReference type="PRINTS" id="PR00783">
    <property type="entry name" value="MINTRINSICP"/>
</dbReference>
<sequence length="164" mass="17505">MSTATGVRAGRRFTVGRSEDATHPDTIRAAISEFIATAIFVFAAEGSVLSLVLLEAVMTFGLVYAYYATVVDPKRGHLGTIAPLAVGFLLGANVLAGGPFDGAGMNPARVFGPALVGWRWRHHWVYWLGPFLGAGLAGLVYEYLLIPPADAVPHTHQPLAPEDY</sequence>
<dbReference type="Pfam" id="PF00230">
    <property type="entry name" value="MIP"/>
    <property type="match status" value="1"/>
</dbReference>
<evidence type="ECO:0000256" key="3">
    <source>
        <dbReference type="ARBA" id="ARBA00022692"/>
    </source>
</evidence>
<accession>A0A1D6KSA3</accession>
<evidence type="ECO:0000313" key="9">
    <source>
        <dbReference type="EMBL" id="ONM05552.1"/>
    </source>
</evidence>
<dbReference type="SUPFAM" id="SSF81338">
    <property type="entry name" value="Aquaporin-like"/>
    <property type="match status" value="1"/>
</dbReference>
<dbReference type="GO" id="GO:0015267">
    <property type="term" value="F:channel activity"/>
    <property type="evidence" value="ECO:0007669"/>
    <property type="project" value="InterPro"/>
</dbReference>
<dbReference type="InterPro" id="IPR034294">
    <property type="entry name" value="Aquaporin_transptr"/>
</dbReference>
<evidence type="ECO:0000256" key="4">
    <source>
        <dbReference type="ARBA" id="ARBA00022737"/>
    </source>
</evidence>